<feature type="chain" id="PRO_5015676878" description="Secreted protein" evidence="1">
    <location>
        <begin position="22"/>
        <end position="111"/>
    </location>
</feature>
<organism evidence="2 3">
    <name type="scientific">Beauveria bassiana</name>
    <name type="common">White muscardine disease fungus</name>
    <name type="synonym">Tritirachium shiotae</name>
    <dbReference type="NCBI Taxonomy" id="176275"/>
    <lineage>
        <taxon>Eukaryota</taxon>
        <taxon>Fungi</taxon>
        <taxon>Dikarya</taxon>
        <taxon>Ascomycota</taxon>
        <taxon>Pezizomycotina</taxon>
        <taxon>Sordariomycetes</taxon>
        <taxon>Hypocreomycetidae</taxon>
        <taxon>Hypocreales</taxon>
        <taxon>Cordycipitaceae</taxon>
        <taxon>Beauveria</taxon>
    </lineage>
</organism>
<name>A0A2S7Y1U4_BEABA</name>
<reference evidence="2 3" key="1">
    <citation type="submission" date="2016-07" db="EMBL/GenBank/DDBJ databases">
        <title>Comparative genomics of the entomopathogenic fungus Beauveria bassiana.</title>
        <authorList>
            <person name="Valero Jimenez C.A."/>
            <person name="Zwaan B.J."/>
            <person name="Van Kan J.A."/>
            <person name="Takken W."/>
            <person name="Debets A.J."/>
            <person name="Schoustra S.E."/>
            <person name="Koenraadt C.J."/>
        </authorList>
    </citation>
    <scope>NUCLEOTIDE SEQUENCE [LARGE SCALE GENOMIC DNA]</scope>
    <source>
        <strain evidence="2 3">ARSEF 8028</strain>
    </source>
</reference>
<proteinExistence type="predicted"/>
<dbReference type="EMBL" id="JRHA01000002">
    <property type="protein sequence ID" value="PQK10135.1"/>
    <property type="molecule type" value="Genomic_DNA"/>
</dbReference>
<dbReference type="OrthoDB" id="5138463at2759"/>
<dbReference type="Proteomes" id="UP000237441">
    <property type="component" value="Unassembled WGS sequence"/>
</dbReference>
<comment type="caution">
    <text evidence="2">The sequence shown here is derived from an EMBL/GenBank/DDBJ whole genome shotgun (WGS) entry which is preliminary data.</text>
</comment>
<accession>A0A2S7Y1U4</accession>
<evidence type="ECO:0008006" key="4">
    <source>
        <dbReference type="Google" id="ProtNLM"/>
    </source>
</evidence>
<dbReference type="AlphaFoldDB" id="A0A2S7Y1U4"/>
<feature type="signal peptide" evidence="1">
    <location>
        <begin position="1"/>
        <end position="21"/>
    </location>
</feature>
<evidence type="ECO:0000313" key="2">
    <source>
        <dbReference type="EMBL" id="PQK10135.1"/>
    </source>
</evidence>
<evidence type="ECO:0000313" key="3">
    <source>
        <dbReference type="Proteomes" id="UP000237441"/>
    </source>
</evidence>
<evidence type="ECO:0000256" key="1">
    <source>
        <dbReference type="SAM" id="SignalP"/>
    </source>
</evidence>
<protein>
    <recommendedName>
        <fullName evidence="4">Secreted protein</fullName>
    </recommendedName>
</protein>
<gene>
    <name evidence="2" type="ORF">BB8028_0002g04590</name>
</gene>
<keyword evidence="1" id="KW-0732">Signal</keyword>
<sequence>MIMNLSRLMGILLASLSMAVAQHNCENAADPDNGVGNFCSCSDGCWYEGWNGNCDPVGRKAPSCPPPGSNGRRSPAIEVQHCPAYACDEDEDCMELECGPCSPAAKRCYPN</sequence>